<keyword evidence="3" id="KW-0813">Transport</keyword>
<feature type="transmembrane region" description="Helical" evidence="11">
    <location>
        <begin position="174"/>
        <end position="194"/>
    </location>
</feature>
<feature type="domain" description="ABC transporter" evidence="12">
    <location>
        <begin position="1307"/>
        <end position="1544"/>
    </location>
</feature>
<evidence type="ECO:0000313" key="14">
    <source>
        <dbReference type="Proteomes" id="UP000193920"/>
    </source>
</evidence>
<dbReference type="PANTHER" id="PTHR19229:SF36">
    <property type="entry name" value="ATP-BINDING CASSETTE SUB-FAMILY A MEMBER 2"/>
    <property type="match status" value="1"/>
</dbReference>
<evidence type="ECO:0000256" key="9">
    <source>
        <dbReference type="ARBA" id="ARBA00023136"/>
    </source>
</evidence>
<feature type="transmembrane region" description="Helical" evidence="11">
    <location>
        <begin position="278"/>
        <end position="297"/>
    </location>
</feature>
<evidence type="ECO:0000259" key="12">
    <source>
        <dbReference type="PROSITE" id="PS50893"/>
    </source>
</evidence>
<feature type="transmembrane region" description="Helical" evidence="11">
    <location>
        <begin position="1165"/>
        <end position="1190"/>
    </location>
</feature>
<keyword evidence="4 11" id="KW-0812">Transmembrane</keyword>
<feature type="transmembrane region" description="Helical" evidence="11">
    <location>
        <begin position="1211"/>
        <end position="1236"/>
    </location>
</feature>
<accession>A0A1Y2AJD7</accession>
<feature type="transmembrane region" description="Helical" evidence="11">
    <location>
        <begin position="221"/>
        <end position="243"/>
    </location>
</feature>
<dbReference type="Pfam" id="PF00005">
    <property type="entry name" value="ABC_tran"/>
    <property type="match status" value="2"/>
</dbReference>
<dbReference type="SMART" id="SM00382">
    <property type="entry name" value="AAA"/>
    <property type="match status" value="2"/>
</dbReference>
<feature type="transmembrane region" description="Helical" evidence="11">
    <location>
        <begin position="346"/>
        <end position="366"/>
    </location>
</feature>
<evidence type="ECO:0000256" key="10">
    <source>
        <dbReference type="SAM" id="MobiDB-lite"/>
    </source>
</evidence>
<evidence type="ECO:0000256" key="6">
    <source>
        <dbReference type="ARBA" id="ARBA00022741"/>
    </source>
</evidence>
<keyword evidence="13" id="KW-0378">Hydrolase</keyword>
<dbReference type="CDD" id="cd03263">
    <property type="entry name" value="ABC_subfamily_A"/>
    <property type="match status" value="2"/>
</dbReference>
<dbReference type="SUPFAM" id="SSF52540">
    <property type="entry name" value="P-loop containing nucleoside triphosphate hydrolases"/>
    <property type="match status" value="2"/>
</dbReference>
<dbReference type="GO" id="GO:0016020">
    <property type="term" value="C:membrane"/>
    <property type="evidence" value="ECO:0007669"/>
    <property type="project" value="UniProtKB-SubCell"/>
</dbReference>
<dbReference type="FunFam" id="3.40.50.300:FF:002275">
    <property type="entry name" value="ATP-binding cassette, subfamily A (ABC1), member 16"/>
    <property type="match status" value="1"/>
</dbReference>
<dbReference type="STRING" id="1754190.A0A1Y2AJD7"/>
<keyword evidence="5" id="KW-0677">Repeat</keyword>
<evidence type="ECO:0000256" key="2">
    <source>
        <dbReference type="ARBA" id="ARBA00008869"/>
    </source>
</evidence>
<organism evidence="13 14">
    <name type="scientific">Neocallimastix californiae</name>
    <dbReference type="NCBI Taxonomy" id="1754190"/>
    <lineage>
        <taxon>Eukaryota</taxon>
        <taxon>Fungi</taxon>
        <taxon>Fungi incertae sedis</taxon>
        <taxon>Chytridiomycota</taxon>
        <taxon>Chytridiomycota incertae sedis</taxon>
        <taxon>Neocallimastigomycetes</taxon>
        <taxon>Neocallimastigales</taxon>
        <taxon>Neocallimastigaceae</taxon>
        <taxon>Neocallimastix</taxon>
    </lineage>
</organism>
<keyword evidence="8 11" id="KW-1133">Transmembrane helix</keyword>
<protein>
    <submittedName>
        <fullName evidence="13">p-loop containing nucleoside triphosphate hydrolase protein</fullName>
    </submittedName>
</protein>
<evidence type="ECO:0000256" key="5">
    <source>
        <dbReference type="ARBA" id="ARBA00022737"/>
    </source>
</evidence>
<name>A0A1Y2AJD7_9FUNG</name>
<comment type="caution">
    <text evidence="13">The sequence shown here is derived from an EMBL/GenBank/DDBJ whole genome shotgun (WGS) entry which is preliminary data.</text>
</comment>
<evidence type="ECO:0000256" key="4">
    <source>
        <dbReference type="ARBA" id="ARBA00022692"/>
    </source>
</evidence>
<dbReference type="Pfam" id="PF12698">
    <property type="entry name" value="ABC2_membrane_3"/>
    <property type="match status" value="2"/>
</dbReference>
<feature type="domain" description="ABC transporter" evidence="12">
    <location>
        <begin position="433"/>
        <end position="658"/>
    </location>
</feature>
<dbReference type="EMBL" id="MCOG01000244">
    <property type="protein sequence ID" value="ORY22661.1"/>
    <property type="molecule type" value="Genomic_DNA"/>
</dbReference>
<feature type="transmembrane region" description="Helical" evidence="11">
    <location>
        <begin position="250"/>
        <end position="272"/>
    </location>
</feature>
<dbReference type="GO" id="GO:0016887">
    <property type="term" value="F:ATP hydrolysis activity"/>
    <property type="evidence" value="ECO:0007669"/>
    <property type="project" value="InterPro"/>
</dbReference>
<dbReference type="InterPro" id="IPR003439">
    <property type="entry name" value="ABC_transporter-like_ATP-bd"/>
</dbReference>
<evidence type="ECO:0000256" key="3">
    <source>
        <dbReference type="ARBA" id="ARBA00022448"/>
    </source>
</evidence>
<dbReference type="Proteomes" id="UP000193920">
    <property type="component" value="Unassembled WGS sequence"/>
</dbReference>
<feature type="transmembrane region" description="Helical" evidence="11">
    <location>
        <begin position="1015"/>
        <end position="1038"/>
    </location>
</feature>
<dbReference type="InterPro" id="IPR027417">
    <property type="entry name" value="P-loop_NTPase"/>
</dbReference>
<keyword evidence="7" id="KW-0067">ATP-binding</keyword>
<gene>
    <name evidence="13" type="ORF">LY90DRAFT_390131</name>
</gene>
<feature type="compositionally biased region" description="Acidic residues" evidence="10">
    <location>
        <begin position="1643"/>
        <end position="1654"/>
    </location>
</feature>
<evidence type="ECO:0000256" key="7">
    <source>
        <dbReference type="ARBA" id="ARBA00022840"/>
    </source>
</evidence>
<dbReference type="GO" id="GO:0005524">
    <property type="term" value="F:ATP binding"/>
    <property type="evidence" value="ECO:0007669"/>
    <property type="project" value="UniProtKB-KW"/>
</dbReference>
<dbReference type="FunFam" id="3.40.50.300:FF:000335">
    <property type="entry name" value="ATP binding cassette subfamily A member 5"/>
    <property type="match status" value="1"/>
</dbReference>
<evidence type="ECO:0000313" key="13">
    <source>
        <dbReference type="EMBL" id="ORY22661.1"/>
    </source>
</evidence>
<evidence type="ECO:0000256" key="11">
    <source>
        <dbReference type="SAM" id="Phobius"/>
    </source>
</evidence>
<feature type="transmembrane region" description="Helical" evidence="11">
    <location>
        <begin position="1090"/>
        <end position="1116"/>
    </location>
</feature>
<dbReference type="Gene3D" id="3.40.50.300">
    <property type="entry name" value="P-loop containing nucleotide triphosphate hydrolases"/>
    <property type="match status" value="2"/>
</dbReference>
<reference evidence="13 14" key="1">
    <citation type="submission" date="2016-08" db="EMBL/GenBank/DDBJ databases">
        <title>A Parts List for Fungal Cellulosomes Revealed by Comparative Genomics.</title>
        <authorList>
            <consortium name="DOE Joint Genome Institute"/>
            <person name="Haitjema C.H."/>
            <person name="Gilmore S.P."/>
            <person name="Henske J.K."/>
            <person name="Solomon K.V."/>
            <person name="De Groot R."/>
            <person name="Kuo A."/>
            <person name="Mondo S.J."/>
            <person name="Salamov A.A."/>
            <person name="Labutti K."/>
            <person name="Zhao Z."/>
            <person name="Chiniquy J."/>
            <person name="Barry K."/>
            <person name="Brewer H.M."/>
            <person name="Purvine S.O."/>
            <person name="Wright A.T."/>
            <person name="Boxma B."/>
            <person name="Van Alen T."/>
            <person name="Hackstein J.H."/>
            <person name="Baker S.E."/>
            <person name="Grigoriev I.V."/>
            <person name="O'Malley M.A."/>
        </authorList>
    </citation>
    <scope>NUCLEOTIDE SEQUENCE [LARGE SCALE GENOMIC DNA]</scope>
    <source>
        <strain evidence="13 14">G1</strain>
    </source>
</reference>
<feature type="transmembrane region" description="Helical" evidence="11">
    <location>
        <begin position="304"/>
        <end position="326"/>
    </location>
</feature>
<feature type="transmembrane region" description="Helical" evidence="11">
    <location>
        <begin position="1128"/>
        <end position="1153"/>
    </location>
</feature>
<dbReference type="PROSITE" id="PS00211">
    <property type="entry name" value="ABC_TRANSPORTER_1"/>
    <property type="match status" value="1"/>
</dbReference>
<dbReference type="PROSITE" id="PS50893">
    <property type="entry name" value="ABC_TRANSPORTER_2"/>
    <property type="match status" value="2"/>
</dbReference>
<keyword evidence="9 11" id="KW-0472">Membrane</keyword>
<comment type="subcellular location">
    <subcellularLocation>
        <location evidence="1">Membrane</location>
        <topology evidence="1">Multi-pass membrane protein</topology>
    </subcellularLocation>
</comment>
<dbReference type="GO" id="GO:0005319">
    <property type="term" value="F:lipid transporter activity"/>
    <property type="evidence" value="ECO:0007669"/>
    <property type="project" value="TreeGrafter"/>
</dbReference>
<feature type="region of interest" description="Disordered" evidence="10">
    <location>
        <begin position="692"/>
        <end position="720"/>
    </location>
</feature>
<proteinExistence type="inferred from homology"/>
<feature type="region of interest" description="Disordered" evidence="10">
    <location>
        <begin position="1641"/>
        <end position="1662"/>
    </location>
</feature>
<keyword evidence="14" id="KW-1185">Reference proteome</keyword>
<dbReference type="InterPro" id="IPR013525">
    <property type="entry name" value="ABC2_TM"/>
</dbReference>
<dbReference type="InterPro" id="IPR003593">
    <property type="entry name" value="AAA+_ATPase"/>
</dbReference>
<dbReference type="GO" id="GO:0140359">
    <property type="term" value="F:ABC-type transporter activity"/>
    <property type="evidence" value="ECO:0007669"/>
    <property type="project" value="InterPro"/>
</dbReference>
<dbReference type="PANTHER" id="PTHR19229">
    <property type="entry name" value="ATP-BINDING CASSETTE TRANSPORTER SUBFAMILY A ABCA"/>
    <property type="match status" value="1"/>
</dbReference>
<dbReference type="OrthoDB" id="2109100at2759"/>
<feature type="transmembrane region" description="Helical" evidence="11">
    <location>
        <begin position="1059"/>
        <end position="1084"/>
    </location>
</feature>
<feature type="transmembrane region" description="Helical" evidence="11">
    <location>
        <begin position="844"/>
        <end position="867"/>
    </location>
</feature>
<dbReference type="InterPro" id="IPR026082">
    <property type="entry name" value="ABCA"/>
</dbReference>
<sequence>MDEENVSHYWGTYNNEAVIGFMFNNTCNCTEQEKKYITTNIMKDLFSINNNYKIHNFKDEKEMKEYSDNNDNLIAFIKFNENLFNYEIGTYNTDFEEGSKKFKVKYKNDKEMNEVSDPLLEKQSKAYLRKFTYLQSIIDKSIINIKTKKLYNIDINVGNLFDQKKDEPAITTNNIGMVISMFIMYQLYIIDYLIREKDNNINEGLVMIGVRSNLLLMSWKIAYIIMLIIVVSILYLICIFLRLYKYINPILIFISILLFGIISFDIAIIFAITMKKYVYATFTCLIFSIFQALLYYCNDFLSEYVKLVLGLFFPVLNFINIFKKLINYELNKIKFKPIYVFQDGIIYYYGVFLFSIIFYTLLEYILEYFMDEYSEYNLKRKPKIFVEDAKNYYYKQDIEKYNRWNEECVINVSDISKLYEKVNYKSKKNQKPSKFKFLKKLEKEPFYALKHINLKIYNDEIFAVLGHNGSGKTTLLKTMIGLLNPSNGKVYFNGEDLHNNNLEIRKDFGICPQTNLLYDELTVENHIKIFSMIKNIKVDIDQVLKEVGLENKKQDIVRNLSGGQKRLLCIAIAFIGDPKYVFLDEPTSGLDLLSRRNIWNLLLRKKKGKVIIFTTHYMDEADIVADRKLILNHGKIRCLGSSSYLKSHFNMYYNFNIESDSFELIDKIIKKYIPDSIYTNKNDKNQNYILSSITSSSSSSPSPSSPSPSSPSPSSSSSSSKNIIRTWKLPLSSSGNLSKLFSELKVLNQEKNVIKSYSLHMPTLEELYLHIENEDLEENEKLEMDNINNNNHNNYYHISDNRNLIEVKQIEQPKLKKIQKLNNINQIKLLIKYRINFIRKNIKFISYAILLPQTIVGITFFILGFIYPSINYDKDSRLDISTDLYKNFNWNINENETNIPNFAKEYKNIINNNDYKYNNNNNNNNNYNITNYNGTEIYENYEENCVSSVTGILSDNATFKFNINYNISMDHALPVTINLISNSFLALNNITERIKTKTLPSEVLNDYSNEIHSTFIIISIGLGAAFLSGISSFGVITIREMKNQIYQQLKLKGISNRNYWISAIITDSALYSLTSLLILILAAIEQPEIFLNHYVIIVLFISLIICSISSIIYQYFTCNRFQKGKATYSWYPFIYIVVQYFYINIFASVIHLQRNGNLLNIFSKFYLVNIFITILVCPNYAIIQIIVSIYEIDFYSKYSNKNINLEIMLRLSSSITVTLMISLINIPIYLGLLALYDKKNNKIKPKFSIKNHKPKETKNKDVYNEYLNVKNNYKDYEIAILNLRKKYKISKANYDEGIILKNKNKNERANDIYVQTSLNKVYEYIIEAVKDVTFGVKKNECFGLLGINGSGKSTILDMISTYTRPTTGIVYYNGVEYYKSNLKTISLGYCPQNNTYWKELTVRDHVEYILSVQGYSPEDVKKYATQYISYFRLQEDQDTQVVNLSEGTKRKLCLLVAFIGNPEKIILDEPTANLDPSSRIHIWNIIKEYQTLNQSTIILTTHSIEEAEYLCDRIAILNDGNLVCIGTPEDIKKKYGNNYNLEVQSNDIEKFHQKIIEEGGGGEGGEEEEEGKERGSLIGNNYKKEYKLKNRINYEIPIQDIQNLEKFFEIMENCKRKGMITDYNFGQMSLEQIFIKIAKNEEDSTTNDDDNNDDDNNKKEKN</sequence>
<keyword evidence="6" id="KW-0547">Nucleotide-binding</keyword>
<comment type="similarity">
    <text evidence="2">Belongs to the ABC transporter superfamily. ABCA family.</text>
</comment>
<dbReference type="InterPro" id="IPR017871">
    <property type="entry name" value="ABC_transporter-like_CS"/>
</dbReference>
<evidence type="ECO:0000256" key="8">
    <source>
        <dbReference type="ARBA" id="ARBA00022989"/>
    </source>
</evidence>
<evidence type="ECO:0000256" key="1">
    <source>
        <dbReference type="ARBA" id="ARBA00004141"/>
    </source>
</evidence>